<dbReference type="OrthoDB" id="8922241at2759"/>
<keyword evidence="3" id="KW-1185">Reference proteome</keyword>
<feature type="region of interest" description="Disordered" evidence="1">
    <location>
        <begin position="358"/>
        <end position="425"/>
    </location>
</feature>
<evidence type="ECO:0000313" key="2">
    <source>
        <dbReference type="EMBL" id="TRM70343.1"/>
    </source>
</evidence>
<comment type="caution">
    <text evidence="2">The sequence shown here is derived from an EMBL/GenBank/DDBJ whole genome shotgun (WGS) entry which is preliminary data.</text>
</comment>
<protein>
    <submittedName>
        <fullName evidence="2">Uncharacterized protein</fullName>
    </submittedName>
</protein>
<name>A0A550CZX4_9AGAR</name>
<feature type="compositionally biased region" description="Low complexity" evidence="1">
    <location>
        <begin position="385"/>
        <end position="403"/>
    </location>
</feature>
<accession>A0A550CZX4</accession>
<dbReference type="Proteomes" id="UP000320762">
    <property type="component" value="Unassembled WGS sequence"/>
</dbReference>
<feature type="compositionally biased region" description="Low complexity" evidence="1">
    <location>
        <begin position="154"/>
        <end position="189"/>
    </location>
</feature>
<dbReference type="AlphaFoldDB" id="A0A550CZX4"/>
<reference evidence="2 3" key="1">
    <citation type="journal article" date="2019" name="New Phytol.">
        <title>Comparative genomics reveals unique wood-decay strategies and fruiting body development in the Schizophyllaceae.</title>
        <authorList>
            <person name="Almasi E."/>
            <person name="Sahu N."/>
            <person name="Krizsan K."/>
            <person name="Balint B."/>
            <person name="Kovacs G.M."/>
            <person name="Kiss B."/>
            <person name="Cseklye J."/>
            <person name="Drula E."/>
            <person name="Henrissat B."/>
            <person name="Nagy I."/>
            <person name="Chovatia M."/>
            <person name="Adam C."/>
            <person name="LaButti K."/>
            <person name="Lipzen A."/>
            <person name="Riley R."/>
            <person name="Grigoriev I.V."/>
            <person name="Nagy L.G."/>
        </authorList>
    </citation>
    <scope>NUCLEOTIDE SEQUENCE [LARGE SCALE GENOMIC DNA]</scope>
    <source>
        <strain evidence="2 3">NL-1724</strain>
    </source>
</reference>
<evidence type="ECO:0000256" key="1">
    <source>
        <dbReference type="SAM" id="MobiDB-lite"/>
    </source>
</evidence>
<feature type="compositionally biased region" description="Basic residues" evidence="1">
    <location>
        <begin position="259"/>
        <end position="270"/>
    </location>
</feature>
<proteinExistence type="predicted"/>
<evidence type="ECO:0000313" key="3">
    <source>
        <dbReference type="Proteomes" id="UP000320762"/>
    </source>
</evidence>
<sequence>MALIFRADESIPELDDYGQPLVVFVEHVDVDKGEVYISQNPGIDFVMARPISFGCIRLLDVLDDIHRTATGDATALRLQILTERAKAHSKRKQIFESTATLFEELPPKSPSDYMAIADPVAWGVNDMREILHPFSYRIIDPSGAASLAVDTTTPVSENASSSPAASSDRDVPAPSTGFSSLASGSASRSTSKKRALPESPEEDEHEPARKRMRDSSSVVAQVCSELVEGLESSIEFLGDRELAEEGTYIWTTTKERNPRPIRTRRAKKARRAELESQHSSLPQPDPVDRKGKKRAVPVDEDDDDDYQDEQERSPKRLRQSNVPYLNPAEWSDADAEGENDEEYIYVPAPGPRMPFGWKTPAAPSTSTAVMSTEPPVTRASKRLRASTSTTGTSRARPFTSTSTRRSRRSRATGSTATTAPAATVAAPTSTDAADYILGRLSFPAPIRRRLTFPDTPGHVNFGFDNVQANSFVCSICSLRTGGMGDLSRHVLTHIRCPRDGYEGNEPKKASLYRCSCGNEYARLDPLKRHADKKRHVYEAKAQCEEEVDACLKWPELQLIILQMLVKRPDNSWASVQFEIRADD</sequence>
<organism evidence="2 3">
    <name type="scientific">Schizophyllum amplum</name>
    <dbReference type="NCBI Taxonomy" id="97359"/>
    <lineage>
        <taxon>Eukaryota</taxon>
        <taxon>Fungi</taxon>
        <taxon>Dikarya</taxon>
        <taxon>Basidiomycota</taxon>
        <taxon>Agaricomycotina</taxon>
        <taxon>Agaricomycetes</taxon>
        <taxon>Agaricomycetidae</taxon>
        <taxon>Agaricales</taxon>
        <taxon>Schizophyllaceae</taxon>
        <taxon>Schizophyllum</taxon>
    </lineage>
</organism>
<feature type="region of interest" description="Disordered" evidence="1">
    <location>
        <begin position="251"/>
        <end position="338"/>
    </location>
</feature>
<dbReference type="EMBL" id="VDMD01000001">
    <property type="protein sequence ID" value="TRM70343.1"/>
    <property type="molecule type" value="Genomic_DNA"/>
</dbReference>
<feature type="compositionally biased region" description="Acidic residues" evidence="1">
    <location>
        <begin position="298"/>
        <end position="308"/>
    </location>
</feature>
<feature type="region of interest" description="Disordered" evidence="1">
    <location>
        <begin position="149"/>
        <end position="216"/>
    </location>
</feature>
<dbReference type="STRING" id="97359.A0A550CZX4"/>
<gene>
    <name evidence="2" type="ORF">BD626DRAFT_533643</name>
</gene>
<feature type="compositionally biased region" description="Low complexity" evidence="1">
    <location>
        <begin position="411"/>
        <end position="425"/>
    </location>
</feature>